<dbReference type="EMBL" id="JH611156">
    <property type="protein sequence ID" value="EJP72074.1"/>
    <property type="molecule type" value="Genomic_DNA"/>
</dbReference>
<dbReference type="AlphaFoldDB" id="J4KS47"/>
<keyword evidence="1" id="KW-0812">Transmembrane</keyword>
<feature type="transmembrane region" description="Helical" evidence="1">
    <location>
        <begin position="32"/>
        <end position="55"/>
    </location>
</feature>
<proteinExistence type="predicted"/>
<feature type="transmembrane region" description="Helical" evidence="1">
    <location>
        <begin position="419"/>
        <end position="446"/>
    </location>
</feature>
<evidence type="ECO:0000313" key="3">
    <source>
        <dbReference type="Proteomes" id="UP000010305"/>
    </source>
</evidence>
<feature type="transmembrane region" description="Helical" evidence="1">
    <location>
        <begin position="265"/>
        <end position="286"/>
    </location>
</feature>
<dbReference type="Proteomes" id="UP000010305">
    <property type="component" value="Unassembled WGS sequence"/>
</dbReference>
<accession>J4KS47</accession>
<evidence type="ECO:0000313" key="2">
    <source>
        <dbReference type="EMBL" id="EJP72074.1"/>
    </source>
</evidence>
<feature type="transmembrane region" description="Helical" evidence="1">
    <location>
        <begin position="180"/>
        <end position="199"/>
    </location>
</feature>
<feature type="transmembrane region" description="Helical" evidence="1">
    <location>
        <begin position="363"/>
        <end position="381"/>
    </location>
</feature>
<gene>
    <name evidence="2" type="ORF">NT01SARS_0562</name>
</gene>
<feature type="transmembrane region" description="Helical" evidence="1">
    <location>
        <begin position="211"/>
        <end position="231"/>
    </location>
</feature>
<feature type="transmembrane region" description="Helical" evidence="1">
    <location>
        <begin position="61"/>
        <end position="83"/>
    </location>
</feature>
<keyword evidence="1" id="KW-0472">Membrane</keyword>
<reference evidence="2 3" key="1">
    <citation type="journal article" date="2012" name="ISME J.">
        <title>Genomic insights to SAR86, an abundant and uncultivated marine bacterial lineage.</title>
        <authorList>
            <person name="Dupont C.L."/>
            <person name="Rusch D.B."/>
            <person name="Yooseph S."/>
            <person name="Lombardo M.J."/>
            <person name="Richter R.A."/>
            <person name="Valas R."/>
            <person name="Novotny M."/>
            <person name="Yee-Greenbaum J."/>
            <person name="Selengut J.D."/>
            <person name="Haft D.H."/>
            <person name="Halpern A.L."/>
            <person name="Lasken R.S."/>
            <person name="Nealson K."/>
            <person name="Friedman R."/>
            <person name="Venter J.C."/>
        </authorList>
    </citation>
    <scope>NUCLEOTIDE SEQUENCE [LARGE SCALE GENOMIC DNA]</scope>
</reference>
<dbReference type="HOGENOM" id="CLU_045810_0_0_6"/>
<protein>
    <submittedName>
        <fullName evidence="2">Xanthine/uracil/vitamin C permease</fullName>
    </submittedName>
</protein>
<keyword evidence="1" id="KW-1133">Transmembrane helix</keyword>
<feature type="transmembrane region" description="Helical" evidence="1">
    <location>
        <begin position="387"/>
        <end position="407"/>
    </location>
</feature>
<feature type="transmembrane region" description="Helical" evidence="1">
    <location>
        <begin position="118"/>
        <end position="138"/>
    </location>
</feature>
<evidence type="ECO:0000256" key="1">
    <source>
        <dbReference type="SAM" id="Phobius"/>
    </source>
</evidence>
<name>J4KS47_9GAMM</name>
<feature type="transmembrane region" description="Helical" evidence="1">
    <location>
        <begin position="150"/>
        <end position="168"/>
    </location>
</feature>
<organism evidence="2 3">
    <name type="scientific">SAR86 cluster bacterium SAR86A</name>
    <dbReference type="NCBI Taxonomy" id="1123866"/>
    <lineage>
        <taxon>Bacteria</taxon>
        <taxon>Pseudomonadati</taxon>
        <taxon>Pseudomonadota</taxon>
        <taxon>Gammaproteobacteria</taxon>
        <taxon>SAR86 cluster</taxon>
    </lineage>
</organism>
<feature type="transmembrane region" description="Helical" evidence="1">
    <location>
        <begin position="90"/>
        <end position="106"/>
    </location>
</feature>
<dbReference type="STRING" id="1123866.NT01SARS_0562"/>
<sequence>MNVEQVKINGIKWGPFRLRIPFIHIKFRTAEFLQGMIISGATAFAGIPIAMGMGLSFEEGVALSFISGTLIAAGPIVFGVPFAPGWITPAYPIVIGVFATMGFYLPTGAEYQVETFQFMAAICIEFTILVAFLGMTGLSEKIVNNIPNALKSGIILGAAVAAFYQVFFKEFDAKYMDQPIAMTIAIVLCILTTFSDPFKKLASKNVFFQKISSLGLLPGFLIAAVVAYSIGEASLNVTWGFAFPDVVTLFERTSPFSIGFPSLSMYLDAIPLVIIGYIILFGDIITGQEILNDAQKQRPDEPLKVDSNRFHLSIAVRNLIGLIFNPNFPTQGALWTGVHVVVAERWKKGPNEMPSIFDGLGSYYLMAIPFLYVTLPFITLMEPLMNIALNLTLVLTGFACAYVALAIPKTNAEMASALFISLLIAFTGEYVWLGLLIGIFLSIFVVGKQTSSNQS</sequence>